<dbReference type="OrthoDB" id="3928002at2759"/>
<protein>
    <submittedName>
        <fullName evidence="2">Uncharacterized protein</fullName>
    </submittedName>
</protein>
<dbReference type="VEuPathDB" id="FungiDB:G647_05672"/>
<dbReference type="Proteomes" id="UP000030678">
    <property type="component" value="Unassembled WGS sequence"/>
</dbReference>
<sequence length="207" mass="23392">MALSLITLAATVPLLATSTIQLQEQSQTKQEEAELKLKTEKCHLNGRATKRMTAKRQEQFRDMRVVLQDGYLLLDPRAASRKHPFTGYLLPFPGKSYDGLVSTIDADNMLNWIFINKDSYRLQYGVRAEAQSQWTGPMKLVGDQNEWRVAFDGWEGFVAVQEGEECWALYFDKDDNGLADKVKGQAVVEIELIRSVLDENSKGSDAD</sequence>
<gene>
    <name evidence="2" type="ORF">G647_05672</name>
</gene>
<dbReference type="HOGENOM" id="CLU_061230_2_1_1"/>
<dbReference type="EMBL" id="KB822705">
    <property type="protein sequence ID" value="ETI23865.1"/>
    <property type="molecule type" value="Genomic_DNA"/>
</dbReference>
<dbReference type="PANTHER" id="PTHR38049">
    <property type="entry name" value="RICIN B LECTIN DOMAIN-CONTAINING PROTEIN"/>
    <property type="match status" value="1"/>
</dbReference>
<feature type="chain" id="PRO_5004773209" evidence="1">
    <location>
        <begin position="17"/>
        <end position="207"/>
    </location>
</feature>
<dbReference type="RefSeq" id="XP_008728220.1">
    <property type="nucleotide sequence ID" value="XM_008729998.1"/>
</dbReference>
<keyword evidence="1" id="KW-0732">Signal</keyword>
<evidence type="ECO:0000313" key="2">
    <source>
        <dbReference type="EMBL" id="ETI23865.1"/>
    </source>
</evidence>
<feature type="signal peptide" evidence="1">
    <location>
        <begin position="1"/>
        <end position="16"/>
    </location>
</feature>
<evidence type="ECO:0000256" key="1">
    <source>
        <dbReference type="SAM" id="SignalP"/>
    </source>
</evidence>
<accession>V9DAL4</accession>
<evidence type="ECO:0000313" key="3">
    <source>
        <dbReference type="Proteomes" id="UP000030678"/>
    </source>
</evidence>
<name>V9DAL4_9EURO</name>
<dbReference type="GeneID" id="19984165"/>
<proteinExistence type="predicted"/>
<reference evidence="2 3" key="1">
    <citation type="submission" date="2013-03" db="EMBL/GenBank/DDBJ databases">
        <title>The Genome Sequence of Cladophialophora carrionii CBS 160.54.</title>
        <authorList>
            <consortium name="The Broad Institute Genomics Platform"/>
            <person name="Cuomo C."/>
            <person name="de Hoog S."/>
            <person name="Gorbushina A."/>
            <person name="Walker B."/>
            <person name="Young S.K."/>
            <person name="Zeng Q."/>
            <person name="Gargeya S."/>
            <person name="Fitzgerald M."/>
            <person name="Haas B."/>
            <person name="Abouelleil A."/>
            <person name="Allen A.W."/>
            <person name="Alvarado L."/>
            <person name="Arachchi H.M."/>
            <person name="Berlin A.M."/>
            <person name="Chapman S.B."/>
            <person name="Gainer-Dewar J."/>
            <person name="Goldberg J."/>
            <person name="Griggs A."/>
            <person name="Gujja S."/>
            <person name="Hansen M."/>
            <person name="Howarth C."/>
            <person name="Imamovic A."/>
            <person name="Ireland A."/>
            <person name="Larimer J."/>
            <person name="McCowan C."/>
            <person name="Murphy C."/>
            <person name="Pearson M."/>
            <person name="Poon T.W."/>
            <person name="Priest M."/>
            <person name="Roberts A."/>
            <person name="Saif S."/>
            <person name="Shea T."/>
            <person name="Sisk P."/>
            <person name="Sykes S."/>
            <person name="Wortman J."/>
            <person name="Nusbaum C."/>
            <person name="Birren B."/>
        </authorList>
    </citation>
    <scope>NUCLEOTIDE SEQUENCE [LARGE SCALE GENOMIC DNA]</scope>
    <source>
        <strain evidence="2 3">CBS 160.54</strain>
    </source>
</reference>
<organism evidence="2 3">
    <name type="scientific">Cladophialophora carrionii CBS 160.54</name>
    <dbReference type="NCBI Taxonomy" id="1279043"/>
    <lineage>
        <taxon>Eukaryota</taxon>
        <taxon>Fungi</taxon>
        <taxon>Dikarya</taxon>
        <taxon>Ascomycota</taxon>
        <taxon>Pezizomycotina</taxon>
        <taxon>Eurotiomycetes</taxon>
        <taxon>Chaetothyriomycetidae</taxon>
        <taxon>Chaetothyriales</taxon>
        <taxon>Herpotrichiellaceae</taxon>
        <taxon>Cladophialophora</taxon>
    </lineage>
</organism>
<dbReference type="PANTHER" id="PTHR38049:SF2">
    <property type="entry name" value="RICIN B LECTIN DOMAIN-CONTAINING PROTEIN"/>
    <property type="match status" value="1"/>
</dbReference>
<dbReference type="AlphaFoldDB" id="V9DAL4"/>